<dbReference type="InterPro" id="IPR002655">
    <property type="entry name" value="Acyl-CoA_oxidase_C"/>
</dbReference>
<dbReference type="Gene3D" id="1.20.140.10">
    <property type="entry name" value="Butyryl-CoA Dehydrogenase, subunit A, domain 3"/>
    <property type="match status" value="2"/>
</dbReference>
<evidence type="ECO:0000256" key="6">
    <source>
        <dbReference type="ARBA" id="ARBA00022827"/>
    </source>
</evidence>
<proteinExistence type="inferred from homology"/>
<evidence type="ECO:0000256" key="4">
    <source>
        <dbReference type="ARBA" id="ARBA00012870"/>
    </source>
</evidence>
<evidence type="ECO:0000256" key="9">
    <source>
        <dbReference type="ARBA" id="ARBA00023098"/>
    </source>
</evidence>
<keyword evidence="6" id="KW-0274">FAD</keyword>
<feature type="region of interest" description="Disordered" evidence="11">
    <location>
        <begin position="1"/>
        <end position="53"/>
    </location>
</feature>
<evidence type="ECO:0000256" key="8">
    <source>
        <dbReference type="ARBA" id="ARBA00023002"/>
    </source>
</evidence>
<dbReference type="InterPro" id="IPR006091">
    <property type="entry name" value="Acyl-CoA_Oxase/DH_mid-dom"/>
</dbReference>
<dbReference type="EMBL" id="JAKMUT010000001">
    <property type="protein sequence ID" value="MCZ9288683.1"/>
    <property type="molecule type" value="Genomic_DNA"/>
</dbReference>
<dbReference type="PIRSF" id="PIRSF000168">
    <property type="entry name" value="Acyl-CoA_oxidase"/>
    <property type="match status" value="1"/>
</dbReference>
<feature type="domain" description="Acyl-CoA oxidase/dehydrogenase middle" evidence="13">
    <location>
        <begin position="183"/>
        <end position="304"/>
    </location>
</feature>
<dbReference type="Pfam" id="PF22924">
    <property type="entry name" value="ACOX_C_alpha1"/>
    <property type="match status" value="1"/>
</dbReference>
<dbReference type="PANTHER" id="PTHR10909:SF382">
    <property type="entry name" value="ACYL-COENZYME A OXIDASE"/>
    <property type="match status" value="1"/>
</dbReference>
<keyword evidence="10" id="KW-0576">Peroxisome</keyword>
<evidence type="ECO:0000256" key="3">
    <source>
        <dbReference type="ARBA" id="ARBA00006288"/>
    </source>
</evidence>
<name>A0A9X3LLW2_9CORY</name>
<dbReference type="FunFam" id="1.20.140.10:FF:000010">
    <property type="entry name" value="Acyl-coenzyme A oxidase"/>
    <property type="match status" value="1"/>
</dbReference>
<keyword evidence="7" id="KW-0276">Fatty acid metabolism</keyword>
<dbReference type="InterPro" id="IPR009100">
    <property type="entry name" value="AcylCoA_DH/oxidase_NM_dom_sf"/>
</dbReference>
<evidence type="ECO:0000256" key="7">
    <source>
        <dbReference type="ARBA" id="ARBA00022832"/>
    </source>
</evidence>
<dbReference type="Proteomes" id="UP001146469">
    <property type="component" value="Unassembled WGS sequence"/>
</dbReference>
<evidence type="ECO:0000256" key="10">
    <source>
        <dbReference type="ARBA" id="ARBA00023140"/>
    </source>
</evidence>
<gene>
    <name evidence="15" type="ORF">L8V00_00440</name>
</gene>
<accession>A0A9X3LLW2</accession>
<protein>
    <recommendedName>
        <fullName evidence="4">acyl-CoA oxidase</fullName>
        <ecNumber evidence="4">1.3.3.6</ecNumber>
    </recommendedName>
</protein>
<dbReference type="GO" id="GO:0055088">
    <property type="term" value="P:lipid homeostasis"/>
    <property type="evidence" value="ECO:0007669"/>
    <property type="project" value="TreeGrafter"/>
</dbReference>
<dbReference type="InterPro" id="IPR012258">
    <property type="entry name" value="Acyl-CoA_oxidase"/>
</dbReference>
<evidence type="ECO:0000256" key="11">
    <source>
        <dbReference type="SAM" id="MobiDB-lite"/>
    </source>
</evidence>
<keyword evidence="16" id="KW-1185">Reference proteome</keyword>
<keyword evidence="5" id="KW-0285">Flavoprotein</keyword>
<dbReference type="AlphaFoldDB" id="A0A9X3LLW2"/>
<evidence type="ECO:0000259" key="12">
    <source>
        <dbReference type="Pfam" id="PF01756"/>
    </source>
</evidence>
<feature type="domain" description="Acyl-CoA oxidase C-alpha1" evidence="14">
    <location>
        <begin position="341"/>
        <end position="507"/>
    </location>
</feature>
<evidence type="ECO:0000259" key="13">
    <source>
        <dbReference type="Pfam" id="PF02770"/>
    </source>
</evidence>
<evidence type="ECO:0000313" key="16">
    <source>
        <dbReference type="Proteomes" id="UP001146469"/>
    </source>
</evidence>
<evidence type="ECO:0000259" key="14">
    <source>
        <dbReference type="Pfam" id="PF22924"/>
    </source>
</evidence>
<evidence type="ECO:0000256" key="2">
    <source>
        <dbReference type="ARBA" id="ARBA00004275"/>
    </source>
</evidence>
<dbReference type="EC" id="1.3.3.6" evidence="4"/>
<feature type="domain" description="Acyl-CoA oxidase C-terminal" evidence="12">
    <location>
        <begin position="568"/>
        <end position="699"/>
    </location>
</feature>
<dbReference type="InterPro" id="IPR046373">
    <property type="entry name" value="Acyl-CoA_Oxase/DH_mid-dom_sf"/>
</dbReference>
<organism evidence="15 16">
    <name type="scientific">Corynebacterium evansiae</name>
    <dbReference type="NCBI Taxonomy" id="2913499"/>
    <lineage>
        <taxon>Bacteria</taxon>
        <taxon>Bacillati</taxon>
        <taxon>Actinomycetota</taxon>
        <taxon>Actinomycetes</taxon>
        <taxon>Mycobacteriales</taxon>
        <taxon>Corynebacteriaceae</taxon>
        <taxon>Corynebacterium</taxon>
    </lineage>
</organism>
<keyword evidence="9" id="KW-0443">Lipid metabolism</keyword>
<dbReference type="FunFam" id="2.40.110.10:FF:000005">
    <property type="entry name" value="Acyl-coenzyme A oxidase"/>
    <property type="match status" value="1"/>
</dbReference>
<keyword evidence="8" id="KW-0560">Oxidoreductase</keyword>
<dbReference type="GO" id="GO:0071949">
    <property type="term" value="F:FAD binding"/>
    <property type="evidence" value="ECO:0007669"/>
    <property type="project" value="InterPro"/>
</dbReference>
<dbReference type="GO" id="GO:0003997">
    <property type="term" value="F:acyl-CoA oxidase activity"/>
    <property type="evidence" value="ECO:0007669"/>
    <property type="project" value="UniProtKB-EC"/>
</dbReference>
<evidence type="ECO:0000256" key="5">
    <source>
        <dbReference type="ARBA" id="ARBA00022630"/>
    </source>
</evidence>
<sequence>MSPNNSENTTENTATTDSSVTSSPADGIADKSGNKLHRSTSAPKTLSTAPTAETQASIAKALQTVLDGDFPEAREETRSLLADPDILPRTDLDLEQSRARTTEHLQRVLESGMPNHAFRADQGGTGETGRCLTSIEMLGHADLSLMVKSGVQWGLFGGAVGNLGTERHQEMVGKLMNLEALGCFAMTERGHGSDVQQLETTATYDAETQEFIINSPTASAEKWFIGNAARDGRWAAVFAQLIVPDAKNATEAGDDAQAESQGVHCLLVRIREDDGSPIDGVRIGDHGHKGGLKGVDNGTISFDNHRVPREALLNRFADVDEAGNYTSPIENPNRRFFTMLGALVRGRVTVGAAAGAAARTALDIAVTYANLRRQFAPDDSLPENRLIEHRWHRLRLIPRVARAYGLQFATNKLIARVHELDQRGVEPTEYTKEQQADQREVEAHAAALKAANTAHATDTIQEAREACGGAGYMAENLLTTLKADSDVFTTFEGDNVVMMQLAGKELMTGFAKELGGLNPMEMVRFGLDSFGNLLRRRTAADALIQNLVDTFSDSEETSLFDPAYQINLLSEREDRLMRSLARRLRPARKMDVDEAAKVVDGAQDHLLAVGWAHVDRIIFEAFVEAESKLDSEDAQRVLEQVRLVYFLSCIVDNASWYLEQNLLTGTRTKAARAALNDLVDSLGPWSQTLVDAFGIPDHITDLKLMEGYEAMVPKYESDPAAGQAG</sequence>
<comment type="caution">
    <text evidence="15">The sequence shown here is derived from an EMBL/GenBank/DDBJ whole genome shotgun (WGS) entry which is preliminary data.</text>
</comment>
<feature type="compositionally biased region" description="Polar residues" evidence="11">
    <location>
        <begin position="39"/>
        <end position="53"/>
    </location>
</feature>
<dbReference type="Gene3D" id="2.40.110.10">
    <property type="entry name" value="Butyryl-CoA Dehydrogenase, subunit A, domain 2"/>
    <property type="match status" value="1"/>
</dbReference>
<evidence type="ECO:0000256" key="1">
    <source>
        <dbReference type="ARBA" id="ARBA00001974"/>
    </source>
</evidence>
<reference evidence="15" key="1">
    <citation type="submission" date="2022-02" db="EMBL/GenBank/DDBJ databases">
        <title>Corynebacterium sp. from urogenital microbiome.</title>
        <authorList>
            <person name="Cappelli E.A."/>
            <person name="Ribeiro T.G."/>
            <person name="Peixe L."/>
        </authorList>
    </citation>
    <scope>NUCLEOTIDE SEQUENCE</scope>
    <source>
        <strain evidence="15">C8Ua_174</strain>
    </source>
</reference>
<feature type="compositionally biased region" description="Low complexity" evidence="11">
    <location>
        <begin position="1"/>
        <end position="21"/>
    </location>
</feature>
<dbReference type="SUPFAM" id="SSF47203">
    <property type="entry name" value="Acyl-CoA dehydrogenase C-terminal domain-like"/>
    <property type="match status" value="2"/>
</dbReference>
<dbReference type="PANTHER" id="PTHR10909">
    <property type="entry name" value="ELECTRON TRANSPORT OXIDOREDUCTASE"/>
    <property type="match status" value="1"/>
</dbReference>
<comment type="cofactor">
    <cofactor evidence="1">
        <name>FAD</name>
        <dbReference type="ChEBI" id="CHEBI:57692"/>
    </cofactor>
</comment>
<comment type="similarity">
    <text evidence="3">Belongs to the acyl-CoA oxidase family.</text>
</comment>
<dbReference type="RefSeq" id="WP_269943912.1">
    <property type="nucleotide sequence ID" value="NZ_JAKMUT010000001.1"/>
</dbReference>
<dbReference type="Pfam" id="PF01756">
    <property type="entry name" value="ACOX"/>
    <property type="match status" value="1"/>
</dbReference>
<comment type="subcellular location">
    <subcellularLocation>
        <location evidence="2">Peroxisome</location>
    </subcellularLocation>
</comment>
<evidence type="ECO:0000313" key="15">
    <source>
        <dbReference type="EMBL" id="MCZ9288683.1"/>
    </source>
</evidence>
<dbReference type="Pfam" id="PF02770">
    <property type="entry name" value="Acyl-CoA_dh_M"/>
    <property type="match status" value="1"/>
</dbReference>
<dbReference type="InterPro" id="IPR036250">
    <property type="entry name" value="AcylCo_DH-like_C"/>
</dbReference>
<dbReference type="InterPro" id="IPR055060">
    <property type="entry name" value="ACOX_C_alpha1"/>
</dbReference>
<dbReference type="GO" id="GO:0005504">
    <property type="term" value="F:fatty acid binding"/>
    <property type="evidence" value="ECO:0007669"/>
    <property type="project" value="TreeGrafter"/>
</dbReference>
<dbReference type="GO" id="GO:0033540">
    <property type="term" value="P:fatty acid beta-oxidation using acyl-CoA oxidase"/>
    <property type="evidence" value="ECO:0007669"/>
    <property type="project" value="TreeGrafter"/>
</dbReference>
<dbReference type="SUPFAM" id="SSF56645">
    <property type="entry name" value="Acyl-CoA dehydrogenase NM domain-like"/>
    <property type="match status" value="1"/>
</dbReference>